<dbReference type="GO" id="GO:0000981">
    <property type="term" value="F:DNA-binding transcription factor activity, RNA polymerase II-specific"/>
    <property type="evidence" value="ECO:0007669"/>
    <property type="project" value="InterPro"/>
</dbReference>
<dbReference type="PROSITE" id="PS50048">
    <property type="entry name" value="ZN2_CY6_FUNGAL_2"/>
    <property type="match status" value="1"/>
</dbReference>
<reference evidence="4" key="1">
    <citation type="journal article" date="2021" name="Nat. Commun.">
        <title>Genetic determinants of endophytism in the Arabidopsis root mycobiome.</title>
        <authorList>
            <person name="Mesny F."/>
            <person name="Miyauchi S."/>
            <person name="Thiergart T."/>
            <person name="Pickel B."/>
            <person name="Atanasova L."/>
            <person name="Karlsson M."/>
            <person name="Huettel B."/>
            <person name="Barry K.W."/>
            <person name="Haridas S."/>
            <person name="Chen C."/>
            <person name="Bauer D."/>
            <person name="Andreopoulos W."/>
            <person name="Pangilinan J."/>
            <person name="LaButti K."/>
            <person name="Riley R."/>
            <person name="Lipzen A."/>
            <person name="Clum A."/>
            <person name="Drula E."/>
            <person name="Henrissat B."/>
            <person name="Kohler A."/>
            <person name="Grigoriev I.V."/>
            <person name="Martin F.M."/>
            <person name="Hacquard S."/>
        </authorList>
    </citation>
    <scope>NUCLEOTIDE SEQUENCE</scope>
    <source>
        <strain evidence="4">MPI-CAGE-AT-0021</strain>
    </source>
</reference>
<dbReference type="Pfam" id="PF00172">
    <property type="entry name" value="Zn_clus"/>
    <property type="match status" value="1"/>
</dbReference>
<evidence type="ECO:0000313" key="4">
    <source>
        <dbReference type="EMBL" id="KAH7140038.1"/>
    </source>
</evidence>
<feature type="compositionally biased region" description="Low complexity" evidence="2">
    <location>
        <begin position="1"/>
        <end position="15"/>
    </location>
</feature>
<feature type="compositionally biased region" description="Polar residues" evidence="2">
    <location>
        <begin position="119"/>
        <end position="133"/>
    </location>
</feature>
<dbReference type="Proteomes" id="UP000717696">
    <property type="component" value="Unassembled WGS sequence"/>
</dbReference>
<gene>
    <name evidence="4" type="ORF">B0J13DRAFT_639308</name>
</gene>
<feature type="domain" description="Zn(2)-C6 fungal-type" evidence="3">
    <location>
        <begin position="50"/>
        <end position="81"/>
    </location>
</feature>
<keyword evidence="1" id="KW-0539">Nucleus</keyword>
<evidence type="ECO:0000259" key="3">
    <source>
        <dbReference type="PROSITE" id="PS50048"/>
    </source>
</evidence>
<dbReference type="InterPro" id="IPR052761">
    <property type="entry name" value="Fungal_Detox/Toxin_TFs"/>
</dbReference>
<protein>
    <recommendedName>
        <fullName evidence="3">Zn(2)-C6 fungal-type domain-containing protein</fullName>
    </recommendedName>
</protein>
<evidence type="ECO:0000256" key="2">
    <source>
        <dbReference type="SAM" id="MobiDB-lite"/>
    </source>
</evidence>
<comment type="caution">
    <text evidence="4">The sequence shown here is derived from an EMBL/GenBank/DDBJ whole genome shotgun (WGS) entry which is preliminary data.</text>
</comment>
<evidence type="ECO:0000256" key="1">
    <source>
        <dbReference type="ARBA" id="ARBA00023242"/>
    </source>
</evidence>
<dbReference type="EMBL" id="JAGMUU010000014">
    <property type="protein sequence ID" value="KAH7140038.1"/>
    <property type="molecule type" value="Genomic_DNA"/>
</dbReference>
<feature type="region of interest" description="Disordered" evidence="2">
    <location>
        <begin position="104"/>
        <end position="165"/>
    </location>
</feature>
<organism evidence="4 5">
    <name type="scientific">Dactylonectria estremocensis</name>
    <dbReference type="NCBI Taxonomy" id="1079267"/>
    <lineage>
        <taxon>Eukaryota</taxon>
        <taxon>Fungi</taxon>
        <taxon>Dikarya</taxon>
        <taxon>Ascomycota</taxon>
        <taxon>Pezizomycotina</taxon>
        <taxon>Sordariomycetes</taxon>
        <taxon>Hypocreomycetidae</taxon>
        <taxon>Hypocreales</taxon>
        <taxon>Nectriaceae</taxon>
        <taxon>Dactylonectria</taxon>
    </lineage>
</organism>
<keyword evidence="5" id="KW-1185">Reference proteome</keyword>
<dbReference type="PROSITE" id="PS00463">
    <property type="entry name" value="ZN2_CY6_FUNGAL_1"/>
    <property type="match status" value="1"/>
</dbReference>
<dbReference type="GO" id="GO:0008270">
    <property type="term" value="F:zinc ion binding"/>
    <property type="evidence" value="ECO:0007669"/>
    <property type="project" value="InterPro"/>
</dbReference>
<feature type="region of interest" description="Disordered" evidence="2">
    <location>
        <begin position="1"/>
        <end position="39"/>
    </location>
</feature>
<dbReference type="OrthoDB" id="2262349at2759"/>
<dbReference type="InterPro" id="IPR036864">
    <property type="entry name" value="Zn2-C6_fun-type_DNA-bd_sf"/>
</dbReference>
<name>A0A9P9ELU7_9HYPO</name>
<dbReference type="InterPro" id="IPR001138">
    <property type="entry name" value="Zn2Cys6_DnaBD"/>
</dbReference>
<dbReference type="Gene3D" id="4.10.240.10">
    <property type="entry name" value="Zn(2)-C6 fungal-type DNA-binding domain"/>
    <property type="match status" value="1"/>
</dbReference>
<feature type="compositionally biased region" description="Polar residues" evidence="2">
    <location>
        <begin position="16"/>
        <end position="28"/>
    </location>
</feature>
<evidence type="ECO:0000313" key="5">
    <source>
        <dbReference type="Proteomes" id="UP000717696"/>
    </source>
</evidence>
<dbReference type="CDD" id="cd00067">
    <property type="entry name" value="GAL4"/>
    <property type="match status" value="1"/>
</dbReference>
<dbReference type="SUPFAM" id="SSF57701">
    <property type="entry name" value="Zn2/Cys6 DNA-binding domain"/>
    <property type="match status" value="1"/>
</dbReference>
<dbReference type="PANTHER" id="PTHR47425:SF2">
    <property type="entry name" value="FARB-RELATED"/>
    <property type="match status" value="1"/>
</dbReference>
<dbReference type="AlphaFoldDB" id="A0A9P9ELU7"/>
<proteinExistence type="predicted"/>
<sequence length="281" mass="30616">MSVPSPSPDAESASAHTVNQLSPVQTSTDPKKQADELKFRSSTKRRAAWACVPCRKRKVRCNVMAERPCLNCKHDEFECFLSFCREKNGISEAEVLSDRLTKAASATKRKKREKKSRDFPSQASSTSEQSPLESPTHREASPCPASPQVSLGICPEGPSSPMSTLEGTLMTAKASEASTCDEPLTMLVPTSSRDEPTPSKVTGLDGSTDQPPRFDADQLSEEVGAEEVSGMSRGPDKIDGLVLEPMKYYLPFAEGLLKYMPENAPYLNSIELGILFPVIEV</sequence>
<feature type="region of interest" description="Disordered" evidence="2">
    <location>
        <begin position="187"/>
        <end position="213"/>
    </location>
</feature>
<feature type="compositionally biased region" description="Basic and acidic residues" evidence="2">
    <location>
        <begin position="29"/>
        <end position="39"/>
    </location>
</feature>
<dbReference type="PANTHER" id="PTHR47425">
    <property type="entry name" value="FARB-RELATED"/>
    <property type="match status" value="1"/>
</dbReference>
<accession>A0A9P9ELU7</accession>